<sequence>MSISRAHAWRKEQSRLQVLQEDIRTLKANLNVMLDASNLHDMTKIRLDIEAISAVTFESSQQQMALGNNFLSGLAAVDQRIARVEKMLLTHLALNGNIDGLKYLFSKGLASPRDVSTTRGYSVLRWALYGKQYETCEFLIHAGADTDYRPISASDNSPRNKACHFLLKGGLSDTAVGALRIIAKNSYLEDFIDEARFTKTHLGLSILSLEDQITHSPEDINAVDAMGRTALAWAAA</sequence>
<dbReference type="InterPro" id="IPR036770">
    <property type="entry name" value="Ankyrin_rpt-contain_sf"/>
</dbReference>
<comment type="caution">
    <text evidence="1">The sequence shown here is derived from an EMBL/GenBank/DDBJ whole genome shotgun (WGS) entry which is preliminary data.</text>
</comment>
<dbReference type="OrthoDB" id="341259at2759"/>
<evidence type="ECO:0000313" key="1">
    <source>
        <dbReference type="EMBL" id="OQD98630.1"/>
    </source>
</evidence>
<proteinExistence type="predicted"/>
<protein>
    <submittedName>
        <fullName evidence="1">Uncharacterized protein</fullName>
    </submittedName>
</protein>
<name>A0A1V6RAQ3_9EURO</name>
<dbReference type="Proteomes" id="UP000191518">
    <property type="component" value="Unassembled WGS sequence"/>
</dbReference>
<organism evidence="1 2">
    <name type="scientific">Penicillium vulpinum</name>
    <dbReference type="NCBI Taxonomy" id="29845"/>
    <lineage>
        <taxon>Eukaryota</taxon>
        <taxon>Fungi</taxon>
        <taxon>Dikarya</taxon>
        <taxon>Ascomycota</taxon>
        <taxon>Pezizomycotina</taxon>
        <taxon>Eurotiomycetes</taxon>
        <taxon>Eurotiomycetidae</taxon>
        <taxon>Eurotiales</taxon>
        <taxon>Aspergillaceae</taxon>
        <taxon>Penicillium</taxon>
    </lineage>
</organism>
<evidence type="ECO:0000313" key="2">
    <source>
        <dbReference type="Proteomes" id="UP000191518"/>
    </source>
</evidence>
<gene>
    <name evidence="1" type="ORF">PENVUL_c069G05073</name>
</gene>
<accession>A0A1V6RAQ3</accession>
<dbReference type="SUPFAM" id="SSF48403">
    <property type="entry name" value="Ankyrin repeat"/>
    <property type="match status" value="1"/>
</dbReference>
<dbReference type="AlphaFoldDB" id="A0A1V6RAQ3"/>
<dbReference type="Gene3D" id="1.25.40.20">
    <property type="entry name" value="Ankyrin repeat-containing domain"/>
    <property type="match status" value="1"/>
</dbReference>
<keyword evidence="2" id="KW-1185">Reference proteome</keyword>
<reference evidence="2" key="1">
    <citation type="journal article" date="2017" name="Nat. Microbiol.">
        <title>Global analysis of biosynthetic gene clusters reveals vast potential of secondary metabolite production in Penicillium species.</title>
        <authorList>
            <person name="Nielsen J.C."/>
            <person name="Grijseels S."/>
            <person name="Prigent S."/>
            <person name="Ji B."/>
            <person name="Dainat J."/>
            <person name="Nielsen K.F."/>
            <person name="Frisvad J.C."/>
            <person name="Workman M."/>
            <person name="Nielsen J."/>
        </authorList>
    </citation>
    <scope>NUCLEOTIDE SEQUENCE [LARGE SCALE GENOMIC DNA]</scope>
    <source>
        <strain evidence="2">IBT 29486</strain>
    </source>
</reference>
<dbReference type="EMBL" id="MDYP01000069">
    <property type="protein sequence ID" value="OQD98630.1"/>
    <property type="molecule type" value="Genomic_DNA"/>
</dbReference>